<reference evidence="1" key="1">
    <citation type="submission" date="2023-04" db="EMBL/GenBank/DDBJ databases">
        <title>A chromosome-level genome assembly of the parasitoid wasp Eretmocerus hayati.</title>
        <authorList>
            <person name="Zhong Y."/>
            <person name="Liu S."/>
            <person name="Liu Y."/>
        </authorList>
    </citation>
    <scope>NUCLEOTIDE SEQUENCE</scope>
    <source>
        <strain evidence="1">ZJU_SS_LIU_2023</strain>
    </source>
</reference>
<protein>
    <submittedName>
        <fullName evidence="1">Uncharacterized protein</fullName>
    </submittedName>
</protein>
<evidence type="ECO:0000313" key="2">
    <source>
        <dbReference type="Proteomes" id="UP001239111"/>
    </source>
</evidence>
<evidence type="ECO:0000313" key="1">
    <source>
        <dbReference type="EMBL" id="KAJ8673640.1"/>
    </source>
</evidence>
<accession>A0ACC2NR08</accession>
<organism evidence="1 2">
    <name type="scientific">Eretmocerus hayati</name>
    <dbReference type="NCBI Taxonomy" id="131215"/>
    <lineage>
        <taxon>Eukaryota</taxon>
        <taxon>Metazoa</taxon>
        <taxon>Ecdysozoa</taxon>
        <taxon>Arthropoda</taxon>
        <taxon>Hexapoda</taxon>
        <taxon>Insecta</taxon>
        <taxon>Pterygota</taxon>
        <taxon>Neoptera</taxon>
        <taxon>Endopterygota</taxon>
        <taxon>Hymenoptera</taxon>
        <taxon>Apocrita</taxon>
        <taxon>Proctotrupomorpha</taxon>
        <taxon>Chalcidoidea</taxon>
        <taxon>Aphelinidae</taxon>
        <taxon>Aphelininae</taxon>
        <taxon>Eretmocerus</taxon>
    </lineage>
</organism>
<dbReference type="Proteomes" id="UP001239111">
    <property type="component" value="Chromosome 3"/>
</dbReference>
<dbReference type="EMBL" id="CM056743">
    <property type="protein sequence ID" value="KAJ8673640.1"/>
    <property type="molecule type" value="Genomic_DNA"/>
</dbReference>
<comment type="caution">
    <text evidence="1">The sequence shown here is derived from an EMBL/GenBank/DDBJ whole genome shotgun (WGS) entry which is preliminary data.</text>
</comment>
<sequence length="291" mass="33752">MTEKPSTIDEQIKIQYKRIEDEIQRNQHDQDFAELRKPYLEAKKLSLLGALQYKPGNTEDNERNFLSISKKLEELKQRKAENRHNITFTHHQIAFLEAERELYFDAYSYLRAPDVPEGFEDLERTPEEYNAVDHYSQKRIKELRKEIDKYRCDRDFYFQQIRSLEKEKYKLQELARTQPPGNSSTHRASSQKPSSTSGLNQPTSSKDSPRSPPPSSSASDSEIEEIVSFLPRSPSPIQEESIAADSSTIGQADQRIPTPTPSLRRVARLNDLIEFQERNLSTAEESWDTVD</sequence>
<proteinExistence type="predicted"/>
<keyword evidence="2" id="KW-1185">Reference proteome</keyword>
<gene>
    <name evidence="1" type="ORF">QAD02_004902</name>
</gene>
<name>A0ACC2NR08_9HYME</name>